<reference evidence="2 3" key="1">
    <citation type="journal article" date="2019" name="Genome Biol. Evol.">
        <title>Insights into the evolution of the New World diploid cottons (Gossypium, subgenus Houzingenia) based on genome sequencing.</title>
        <authorList>
            <person name="Grover C.E."/>
            <person name="Arick M.A. 2nd"/>
            <person name="Thrash A."/>
            <person name="Conover J.L."/>
            <person name="Sanders W.S."/>
            <person name="Peterson D.G."/>
            <person name="Frelichowski J.E."/>
            <person name="Scheffler J.A."/>
            <person name="Scheffler B.E."/>
            <person name="Wendel J.F."/>
        </authorList>
    </citation>
    <scope>NUCLEOTIDE SEQUENCE [LARGE SCALE GENOMIC DNA]</scope>
    <source>
        <strain evidence="2">0</strain>
        <tissue evidence="2">Leaf</tissue>
    </source>
</reference>
<dbReference type="Proteomes" id="UP000593560">
    <property type="component" value="Unassembled WGS sequence"/>
</dbReference>
<dbReference type="AlphaFoldDB" id="A0A7J9H0K9"/>
<comment type="caution">
    <text evidence="2">The sequence shown here is derived from an EMBL/GenBank/DDBJ whole genome shotgun (WGS) entry which is preliminary data.</text>
</comment>
<gene>
    <name evidence="2" type="ORF">Gohar_013598</name>
</gene>
<feature type="chain" id="PRO_5029449558" evidence="1">
    <location>
        <begin position="34"/>
        <end position="49"/>
    </location>
</feature>
<keyword evidence="3" id="KW-1185">Reference proteome</keyword>
<evidence type="ECO:0000256" key="1">
    <source>
        <dbReference type="SAM" id="SignalP"/>
    </source>
</evidence>
<protein>
    <submittedName>
        <fullName evidence="2">Uncharacterized protein</fullName>
    </submittedName>
</protein>
<proteinExistence type="predicted"/>
<sequence>FSFSFDPVEGSGSAWFWRWCLLRLLASLALRMAEDINDLLERLNFSEKE</sequence>
<accession>A0A7J9H0K9</accession>
<name>A0A7J9H0K9_9ROSI</name>
<dbReference type="EMBL" id="JABFAD010000007">
    <property type="protein sequence ID" value="MBA0803383.1"/>
    <property type="molecule type" value="Genomic_DNA"/>
</dbReference>
<feature type="non-terminal residue" evidence="2">
    <location>
        <position position="1"/>
    </location>
</feature>
<keyword evidence="1" id="KW-0732">Signal</keyword>
<feature type="signal peptide" evidence="1">
    <location>
        <begin position="1"/>
        <end position="33"/>
    </location>
</feature>
<evidence type="ECO:0000313" key="2">
    <source>
        <dbReference type="EMBL" id="MBA0803383.1"/>
    </source>
</evidence>
<organism evidence="2 3">
    <name type="scientific">Gossypium harknessii</name>
    <dbReference type="NCBI Taxonomy" id="34285"/>
    <lineage>
        <taxon>Eukaryota</taxon>
        <taxon>Viridiplantae</taxon>
        <taxon>Streptophyta</taxon>
        <taxon>Embryophyta</taxon>
        <taxon>Tracheophyta</taxon>
        <taxon>Spermatophyta</taxon>
        <taxon>Magnoliopsida</taxon>
        <taxon>eudicotyledons</taxon>
        <taxon>Gunneridae</taxon>
        <taxon>Pentapetalae</taxon>
        <taxon>rosids</taxon>
        <taxon>malvids</taxon>
        <taxon>Malvales</taxon>
        <taxon>Malvaceae</taxon>
        <taxon>Malvoideae</taxon>
        <taxon>Gossypium</taxon>
    </lineage>
</organism>
<evidence type="ECO:0000313" key="3">
    <source>
        <dbReference type="Proteomes" id="UP000593560"/>
    </source>
</evidence>